<feature type="compositionally biased region" description="Polar residues" evidence="1">
    <location>
        <begin position="137"/>
        <end position="146"/>
    </location>
</feature>
<keyword evidence="2" id="KW-1133">Transmembrane helix</keyword>
<feature type="region of interest" description="Disordered" evidence="1">
    <location>
        <begin position="122"/>
        <end position="209"/>
    </location>
</feature>
<proteinExistence type="predicted"/>
<feature type="compositionally biased region" description="Basic and acidic residues" evidence="1">
    <location>
        <begin position="188"/>
        <end position="198"/>
    </location>
</feature>
<evidence type="ECO:0008006" key="5">
    <source>
        <dbReference type="Google" id="ProtNLM"/>
    </source>
</evidence>
<sequence length="209" mass="22598">MSIVMVGPFPGPFNRTHYSDSSSEDEPQPPYAEAEYAVPEQCSHYMPPDDVAYRTPQPDPAVPLQLPMYQERPPALPAPLPKPRSVALAQRMWKAKLCRVGAVAAMMAVVALVALAVTAPGEEQPQVAPVKPVNASKAANITQSKGATGPRRQSSRKAPPSTIRTSPHTEEDLAGHSVDVVAGLAEQTPREDSRKRDLSSLSQYKELIQ</sequence>
<evidence type="ECO:0000313" key="4">
    <source>
        <dbReference type="Proteomes" id="UP001321473"/>
    </source>
</evidence>
<name>A0AAQ4F7Z4_AMBAM</name>
<keyword evidence="2" id="KW-0812">Transmembrane</keyword>
<dbReference type="EMBL" id="JARKHS020005663">
    <property type="protein sequence ID" value="KAK8783307.1"/>
    <property type="molecule type" value="Genomic_DNA"/>
</dbReference>
<dbReference type="AlphaFoldDB" id="A0AAQ4F7Z4"/>
<feature type="region of interest" description="Disordered" evidence="1">
    <location>
        <begin position="1"/>
        <end position="35"/>
    </location>
</feature>
<dbReference type="Proteomes" id="UP001321473">
    <property type="component" value="Unassembled WGS sequence"/>
</dbReference>
<gene>
    <name evidence="3" type="ORF">V5799_010326</name>
</gene>
<comment type="caution">
    <text evidence="3">The sequence shown here is derived from an EMBL/GenBank/DDBJ whole genome shotgun (WGS) entry which is preliminary data.</text>
</comment>
<organism evidence="3 4">
    <name type="scientific">Amblyomma americanum</name>
    <name type="common">Lone star tick</name>
    <dbReference type="NCBI Taxonomy" id="6943"/>
    <lineage>
        <taxon>Eukaryota</taxon>
        <taxon>Metazoa</taxon>
        <taxon>Ecdysozoa</taxon>
        <taxon>Arthropoda</taxon>
        <taxon>Chelicerata</taxon>
        <taxon>Arachnida</taxon>
        <taxon>Acari</taxon>
        <taxon>Parasitiformes</taxon>
        <taxon>Ixodida</taxon>
        <taxon>Ixodoidea</taxon>
        <taxon>Ixodidae</taxon>
        <taxon>Amblyomminae</taxon>
        <taxon>Amblyomma</taxon>
    </lineage>
</organism>
<keyword evidence="4" id="KW-1185">Reference proteome</keyword>
<reference evidence="3 4" key="1">
    <citation type="journal article" date="2023" name="Arcadia Sci">
        <title>De novo assembly of a long-read Amblyomma americanum tick genome.</title>
        <authorList>
            <person name="Chou S."/>
            <person name="Poskanzer K.E."/>
            <person name="Rollins M."/>
            <person name="Thuy-Boun P.S."/>
        </authorList>
    </citation>
    <scope>NUCLEOTIDE SEQUENCE [LARGE SCALE GENOMIC DNA]</scope>
    <source>
        <strain evidence="3">F_SG_1</strain>
        <tissue evidence="3">Salivary glands</tissue>
    </source>
</reference>
<protein>
    <recommendedName>
        <fullName evidence="5">Transmembrane protein</fullName>
    </recommendedName>
</protein>
<evidence type="ECO:0000256" key="2">
    <source>
        <dbReference type="SAM" id="Phobius"/>
    </source>
</evidence>
<accession>A0AAQ4F7Z4</accession>
<feature type="transmembrane region" description="Helical" evidence="2">
    <location>
        <begin position="97"/>
        <end position="117"/>
    </location>
</feature>
<evidence type="ECO:0000313" key="3">
    <source>
        <dbReference type="EMBL" id="KAK8783307.1"/>
    </source>
</evidence>
<keyword evidence="2" id="KW-0472">Membrane</keyword>
<evidence type="ECO:0000256" key="1">
    <source>
        <dbReference type="SAM" id="MobiDB-lite"/>
    </source>
</evidence>